<evidence type="ECO:0000313" key="3">
    <source>
        <dbReference type="EMBL" id="MET4581560.1"/>
    </source>
</evidence>
<dbReference type="SUPFAM" id="SSF51658">
    <property type="entry name" value="Xylose isomerase-like"/>
    <property type="match status" value="1"/>
</dbReference>
<dbReference type="EC" id="5.1.3.22" evidence="3"/>
<keyword evidence="3" id="KW-0413">Isomerase</keyword>
<dbReference type="InterPro" id="IPR036237">
    <property type="entry name" value="Xyl_isomerase-like_sf"/>
</dbReference>
<sequence length="283" mass="30963">MIINTFSYLWSATAIDAIAELVENGYTTFEVPVSSPHLWPDDMSSAERSTMGTKLNDIGATIRSLNAGGYDINLASPGASMRRKSIEHITSVIEVAEEWGVPEVVISPGTRRPMISPSLERVHGWMYESLEDLLPIARQAGVRLLLENTPYCLAPTVGDLANVVREVDDDALKIVYDVANAAYIGEDPVAGLRSNHELIALVHISDTGTDTWGHDPIGTGVIDWRALGDAVESTLGVDNVVLEIIREENTLHEFATAMRDLDDHGWRLSSTNNKPSSNEGDRR</sequence>
<comment type="caution">
    <text evidence="3">The sequence shown here is derived from an EMBL/GenBank/DDBJ whole genome shotgun (WGS) entry which is preliminary data.</text>
</comment>
<dbReference type="PANTHER" id="PTHR12110">
    <property type="entry name" value="HYDROXYPYRUVATE ISOMERASE"/>
    <property type="match status" value="1"/>
</dbReference>
<gene>
    <name evidence="3" type="ORF">ABIE21_001050</name>
</gene>
<dbReference type="Proteomes" id="UP001549257">
    <property type="component" value="Unassembled WGS sequence"/>
</dbReference>
<proteinExistence type="predicted"/>
<dbReference type="GO" id="GO:0034015">
    <property type="term" value="F:L-ribulose-5-phosphate 3-epimerase activity"/>
    <property type="evidence" value="ECO:0007669"/>
    <property type="project" value="UniProtKB-EC"/>
</dbReference>
<evidence type="ECO:0000313" key="4">
    <source>
        <dbReference type="Proteomes" id="UP001549257"/>
    </source>
</evidence>
<keyword evidence="4" id="KW-1185">Reference proteome</keyword>
<dbReference type="RefSeq" id="WP_354023726.1">
    <property type="nucleotide sequence ID" value="NZ_JBEPSJ010000001.1"/>
</dbReference>
<evidence type="ECO:0000256" key="1">
    <source>
        <dbReference type="ARBA" id="ARBA00023277"/>
    </source>
</evidence>
<evidence type="ECO:0000259" key="2">
    <source>
        <dbReference type="Pfam" id="PF01261"/>
    </source>
</evidence>
<dbReference type="Pfam" id="PF01261">
    <property type="entry name" value="AP_endonuc_2"/>
    <property type="match status" value="1"/>
</dbReference>
<dbReference type="InterPro" id="IPR013022">
    <property type="entry name" value="Xyl_isomerase-like_TIM-brl"/>
</dbReference>
<dbReference type="EMBL" id="JBEPSJ010000001">
    <property type="protein sequence ID" value="MET4581560.1"/>
    <property type="molecule type" value="Genomic_DNA"/>
</dbReference>
<reference evidence="3 4" key="1">
    <citation type="submission" date="2024-06" db="EMBL/GenBank/DDBJ databases">
        <title>Sorghum-associated microbial communities from plants grown in Nebraska, USA.</title>
        <authorList>
            <person name="Schachtman D."/>
        </authorList>
    </citation>
    <scope>NUCLEOTIDE SEQUENCE [LARGE SCALE GENOMIC DNA]</scope>
    <source>
        <strain evidence="3 4">2857</strain>
    </source>
</reference>
<protein>
    <submittedName>
        <fullName evidence="3">L-ribulose-5-phosphate 3-epimerase</fullName>
        <ecNumber evidence="3">5.1.3.22</ecNumber>
    </submittedName>
</protein>
<accession>A0ABV2QKQ2</accession>
<keyword evidence="1" id="KW-0119">Carbohydrate metabolism</keyword>
<name>A0ABV2QKQ2_9MICO</name>
<dbReference type="PANTHER" id="PTHR12110:SF53">
    <property type="entry name" value="BLR5974 PROTEIN"/>
    <property type="match status" value="1"/>
</dbReference>
<dbReference type="InterPro" id="IPR050312">
    <property type="entry name" value="IolE/XylAMocC-like"/>
</dbReference>
<dbReference type="Gene3D" id="3.20.20.150">
    <property type="entry name" value="Divalent-metal-dependent TIM barrel enzymes"/>
    <property type="match status" value="1"/>
</dbReference>
<feature type="domain" description="Xylose isomerase-like TIM barrel" evidence="2">
    <location>
        <begin position="19"/>
        <end position="248"/>
    </location>
</feature>
<organism evidence="3 4">
    <name type="scientific">Conyzicola nivalis</name>
    <dbReference type="NCBI Taxonomy" id="1477021"/>
    <lineage>
        <taxon>Bacteria</taxon>
        <taxon>Bacillati</taxon>
        <taxon>Actinomycetota</taxon>
        <taxon>Actinomycetes</taxon>
        <taxon>Micrococcales</taxon>
        <taxon>Microbacteriaceae</taxon>
        <taxon>Conyzicola</taxon>
    </lineage>
</organism>